<dbReference type="InterPro" id="IPR050305">
    <property type="entry name" value="Small_GTPase_Rab"/>
</dbReference>
<sequence length="99" mass="11129">MKTLNTDGIKVRVQIWDTAGQECYQTIPKQFLAQGIVFVYDVTNPSFQRIAKWASDVGDPFVCSVTYLAATTAAPGQTQRKVCLLHEMIRPHLLLPHCH</sequence>
<dbReference type="EC" id="3.6.5.2" evidence="3"/>
<dbReference type="Ensembl" id="ENSMAMT00000010519.2">
    <property type="protein sequence ID" value="ENSMAMP00000010256.2"/>
    <property type="gene ID" value="ENSMAMG00000006905.2"/>
</dbReference>
<dbReference type="GeneTree" id="ENSGT00940000175496"/>
<dbReference type="Gene3D" id="3.40.50.300">
    <property type="entry name" value="P-loop containing nucleotide triphosphate hydrolases"/>
    <property type="match status" value="1"/>
</dbReference>
<dbReference type="PANTHER" id="PTHR47980">
    <property type="entry name" value="LD44762P"/>
    <property type="match status" value="1"/>
</dbReference>
<keyword evidence="6" id="KW-0636">Prenylation</keyword>
<dbReference type="SUPFAM" id="SSF52540">
    <property type="entry name" value="P-loop containing nucleoside triphosphate hydrolases"/>
    <property type="match status" value="1"/>
</dbReference>
<name>A0A3Q3LK21_9TELE</name>
<evidence type="ECO:0000256" key="6">
    <source>
        <dbReference type="ARBA" id="ARBA00023289"/>
    </source>
</evidence>
<keyword evidence="6" id="KW-0449">Lipoprotein</keyword>
<dbReference type="GO" id="GO:0005525">
    <property type="term" value="F:GTP binding"/>
    <property type="evidence" value="ECO:0007669"/>
    <property type="project" value="UniProtKB-KW"/>
</dbReference>
<keyword evidence="9" id="KW-1185">Reference proteome</keyword>
<evidence type="ECO:0000256" key="3">
    <source>
        <dbReference type="ARBA" id="ARBA00011984"/>
    </source>
</evidence>
<dbReference type="SMART" id="SM00175">
    <property type="entry name" value="RAB"/>
    <property type="match status" value="1"/>
</dbReference>
<comment type="similarity">
    <text evidence="2">Belongs to the small GTPase superfamily. Rab family.</text>
</comment>
<evidence type="ECO:0000313" key="9">
    <source>
        <dbReference type="Proteomes" id="UP000261640"/>
    </source>
</evidence>
<evidence type="ECO:0000313" key="8">
    <source>
        <dbReference type="Ensembl" id="ENSMAMP00000010256.2"/>
    </source>
</evidence>
<evidence type="ECO:0000256" key="2">
    <source>
        <dbReference type="ARBA" id="ARBA00006270"/>
    </source>
</evidence>
<reference evidence="8" key="1">
    <citation type="submission" date="2025-08" db="UniProtKB">
        <authorList>
            <consortium name="Ensembl"/>
        </authorList>
    </citation>
    <scope>IDENTIFICATION</scope>
</reference>
<dbReference type="GO" id="GO:0016020">
    <property type="term" value="C:membrane"/>
    <property type="evidence" value="ECO:0007669"/>
    <property type="project" value="UniProtKB-SubCell"/>
</dbReference>
<dbReference type="AlphaFoldDB" id="A0A3Q3LK21"/>
<dbReference type="STRING" id="205130.ENSMAMP00000010256"/>
<evidence type="ECO:0000256" key="1">
    <source>
        <dbReference type="ARBA" id="ARBA00004635"/>
    </source>
</evidence>
<dbReference type="InParanoid" id="A0A3Q3LK21"/>
<dbReference type="InterPro" id="IPR027417">
    <property type="entry name" value="P-loop_NTPase"/>
</dbReference>
<reference evidence="8" key="2">
    <citation type="submission" date="2025-09" db="UniProtKB">
        <authorList>
            <consortium name="Ensembl"/>
        </authorList>
    </citation>
    <scope>IDENTIFICATION</scope>
</reference>
<dbReference type="InterPro" id="IPR001806">
    <property type="entry name" value="Small_GTPase"/>
</dbReference>
<dbReference type="Proteomes" id="UP000261640">
    <property type="component" value="Unplaced"/>
</dbReference>
<keyword evidence="4" id="KW-0547">Nucleotide-binding</keyword>
<evidence type="ECO:0000256" key="4">
    <source>
        <dbReference type="ARBA" id="ARBA00022741"/>
    </source>
</evidence>
<dbReference type="GO" id="GO:0003925">
    <property type="term" value="F:G protein activity"/>
    <property type="evidence" value="ECO:0007669"/>
    <property type="project" value="UniProtKB-EC"/>
</dbReference>
<dbReference type="Pfam" id="PF00071">
    <property type="entry name" value="Ras"/>
    <property type="match status" value="1"/>
</dbReference>
<evidence type="ECO:0000256" key="7">
    <source>
        <dbReference type="ARBA" id="ARBA00047660"/>
    </source>
</evidence>
<keyword evidence="5" id="KW-0342">GTP-binding</keyword>
<accession>A0A3Q3LK21</accession>
<organism evidence="8 9">
    <name type="scientific">Mastacembelus armatus</name>
    <name type="common">zig-zag eel</name>
    <dbReference type="NCBI Taxonomy" id="205130"/>
    <lineage>
        <taxon>Eukaryota</taxon>
        <taxon>Metazoa</taxon>
        <taxon>Chordata</taxon>
        <taxon>Craniata</taxon>
        <taxon>Vertebrata</taxon>
        <taxon>Euteleostomi</taxon>
        <taxon>Actinopterygii</taxon>
        <taxon>Neopterygii</taxon>
        <taxon>Teleostei</taxon>
        <taxon>Neoteleostei</taxon>
        <taxon>Acanthomorphata</taxon>
        <taxon>Anabantaria</taxon>
        <taxon>Synbranchiformes</taxon>
        <taxon>Mastacembelidae</taxon>
        <taxon>Mastacembelus</taxon>
    </lineage>
</organism>
<proteinExistence type="inferred from homology"/>
<comment type="subcellular location">
    <subcellularLocation>
        <location evidence="1">Membrane</location>
        <topology evidence="1">Lipid-anchor</topology>
    </subcellularLocation>
</comment>
<evidence type="ECO:0000256" key="5">
    <source>
        <dbReference type="ARBA" id="ARBA00023134"/>
    </source>
</evidence>
<comment type="catalytic activity">
    <reaction evidence="7">
        <text>GTP + H2O = GDP + phosphate + H(+)</text>
        <dbReference type="Rhea" id="RHEA:19669"/>
        <dbReference type="ChEBI" id="CHEBI:15377"/>
        <dbReference type="ChEBI" id="CHEBI:15378"/>
        <dbReference type="ChEBI" id="CHEBI:37565"/>
        <dbReference type="ChEBI" id="CHEBI:43474"/>
        <dbReference type="ChEBI" id="CHEBI:58189"/>
        <dbReference type="EC" id="3.6.5.2"/>
    </reaction>
    <physiologicalReaction direction="left-to-right" evidence="7">
        <dbReference type="Rhea" id="RHEA:19670"/>
    </physiologicalReaction>
</comment>
<protein>
    <recommendedName>
        <fullName evidence="3">small monomeric GTPase</fullName>
        <ecNumber evidence="3">3.6.5.2</ecNumber>
    </recommendedName>
</protein>